<dbReference type="InterPro" id="IPR013763">
    <property type="entry name" value="Cyclin-like_dom"/>
</dbReference>
<dbReference type="RefSeq" id="XP_033460750.1">
    <property type="nucleotide sequence ID" value="XM_033601230.1"/>
</dbReference>
<gene>
    <name evidence="9" type="ORF">K489DRAFT_317323</name>
</gene>
<dbReference type="InterPro" id="IPR004367">
    <property type="entry name" value="Cyclin_C-dom"/>
</dbReference>
<keyword evidence="4" id="KW-0131">Cell cycle</keyword>
<dbReference type="CDD" id="cd20559">
    <property type="entry name" value="CYCLIN_ScCLN_like"/>
    <property type="match status" value="1"/>
</dbReference>
<evidence type="ECO:0000256" key="3">
    <source>
        <dbReference type="ARBA" id="ARBA00023127"/>
    </source>
</evidence>
<dbReference type="InterPro" id="IPR036915">
    <property type="entry name" value="Cyclin-like_sf"/>
</dbReference>
<feature type="domain" description="Cyclin-like" evidence="6">
    <location>
        <begin position="104"/>
        <end position="190"/>
    </location>
</feature>
<dbReference type="Pfam" id="PF02984">
    <property type="entry name" value="Cyclin_C"/>
    <property type="match status" value="1"/>
</dbReference>
<dbReference type="OrthoDB" id="5590282at2759"/>
<feature type="domain" description="Cyclin-like" evidence="6">
    <location>
        <begin position="203"/>
        <end position="283"/>
    </location>
</feature>
<dbReference type="CDD" id="cd20537">
    <property type="entry name" value="CYCLIN_CCNO-like_rpt2"/>
    <property type="match status" value="1"/>
</dbReference>
<reference evidence="9" key="2">
    <citation type="submission" date="2020-04" db="EMBL/GenBank/DDBJ databases">
        <authorList>
            <consortium name="NCBI Genome Project"/>
        </authorList>
    </citation>
    <scope>NUCLEOTIDE SEQUENCE</scope>
    <source>
        <strain evidence="9">CBS 342.82</strain>
    </source>
</reference>
<dbReference type="PANTHER" id="PTHR10177">
    <property type="entry name" value="CYCLINS"/>
    <property type="match status" value="1"/>
</dbReference>
<keyword evidence="8" id="KW-1185">Reference proteome</keyword>
<evidence type="ECO:0000256" key="4">
    <source>
        <dbReference type="ARBA" id="ARBA00023306"/>
    </source>
</evidence>
<dbReference type="AlphaFoldDB" id="A0A6J3M806"/>
<evidence type="ECO:0000259" key="7">
    <source>
        <dbReference type="SMART" id="SM01332"/>
    </source>
</evidence>
<reference evidence="9" key="3">
    <citation type="submission" date="2025-08" db="UniProtKB">
        <authorList>
            <consortium name="RefSeq"/>
        </authorList>
    </citation>
    <scope>IDENTIFICATION</scope>
    <source>
        <strain evidence="9">CBS 342.82</strain>
    </source>
</reference>
<accession>A0A6J3M806</accession>
<evidence type="ECO:0008006" key="10">
    <source>
        <dbReference type="Google" id="ProtNLM"/>
    </source>
</evidence>
<dbReference type="GO" id="GO:0051726">
    <property type="term" value="P:regulation of cell cycle"/>
    <property type="evidence" value="ECO:0007669"/>
    <property type="project" value="UniProtKB-ARBA"/>
</dbReference>
<evidence type="ECO:0000256" key="5">
    <source>
        <dbReference type="RuleBase" id="RU000383"/>
    </source>
</evidence>
<dbReference type="GeneID" id="54359030"/>
<dbReference type="Pfam" id="PF00134">
    <property type="entry name" value="Cyclin_N"/>
    <property type="match status" value="1"/>
</dbReference>
<comment type="similarity">
    <text evidence="1 5">Belongs to the cyclin family.</text>
</comment>
<organism evidence="9">
    <name type="scientific">Dissoconium aciculare CBS 342.82</name>
    <dbReference type="NCBI Taxonomy" id="1314786"/>
    <lineage>
        <taxon>Eukaryota</taxon>
        <taxon>Fungi</taxon>
        <taxon>Dikarya</taxon>
        <taxon>Ascomycota</taxon>
        <taxon>Pezizomycotina</taxon>
        <taxon>Dothideomycetes</taxon>
        <taxon>Dothideomycetidae</taxon>
        <taxon>Mycosphaerellales</taxon>
        <taxon>Dissoconiaceae</taxon>
        <taxon>Dissoconium</taxon>
    </lineage>
</organism>
<keyword evidence="3 5" id="KW-0195">Cyclin</keyword>
<keyword evidence="2" id="KW-0132">Cell division</keyword>
<evidence type="ECO:0000256" key="1">
    <source>
        <dbReference type="ARBA" id="ARBA00008742"/>
    </source>
</evidence>
<dbReference type="Gene3D" id="1.10.472.10">
    <property type="entry name" value="Cyclin-like"/>
    <property type="match status" value="2"/>
</dbReference>
<evidence type="ECO:0000313" key="9">
    <source>
        <dbReference type="RefSeq" id="XP_033460750.1"/>
    </source>
</evidence>
<dbReference type="GO" id="GO:0044843">
    <property type="term" value="P:cell cycle G1/S phase transition"/>
    <property type="evidence" value="ECO:0007669"/>
    <property type="project" value="UniProtKB-ARBA"/>
</dbReference>
<dbReference type="FunFam" id="1.10.472.10:FF:000010">
    <property type="entry name" value="G1/S-specific cyclin Cln1"/>
    <property type="match status" value="1"/>
</dbReference>
<name>A0A6J3M806_9PEZI</name>
<dbReference type="SMART" id="SM01332">
    <property type="entry name" value="Cyclin_C"/>
    <property type="match status" value="1"/>
</dbReference>
<dbReference type="InterPro" id="IPR006671">
    <property type="entry name" value="Cyclin_N"/>
</dbReference>
<dbReference type="Proteomes" id="UP000504637">
    <property type="component" value="Unplaced"/>
</dbReference>
<dbReference type="SMART" id="SM00385">
    <property type="entry name" value="CYCLIN"/>
    <property type="match status" value="2"/>
</dbReference>
<sequence>MPTEAQPAKNSAPFGYCDSYFVENHDDDNDGIFARAAAERERNRNVARIRQKALAEELSRSTAEEYQDDVLDHMERIEMESMPDIHSIEIQTEIQWYMRPYLLDFLLEAHHAFGLLPETLHLACNLLDRYCSRRVVYKRHYQLVGCASLLIAAKYGDRKERVPTIRELRSMCCSLYDDDMFTQMEWHVLQTLNWIIGHPTITGFLQLALTEVAADPELEHMCWYLSELSLYHKEFISLRPSVMARSCLALARCILSRQQPCYGSWSARYDAQVVIGLSNHLSHPSQALVRKFGTPHLSSVSTTIDLFLKHQAMLAQRAAQASMNEMNHMEIDHSSMNGYLTPQTPQKPGYGPGPVGMLTPPITPDKDYANMAMYNAHQVPVSRLSVATPTPPNVDHMQHTFDAIPNYIRQPHYVQ</sequence>
<dbReference type="GO" id="GO:0016538">
    <property type="term" value="F:cyclin-dependent protein serine/threonine kinase regulator activity"/>
    <property type="evidence" value="ECO:0007669"/>
    <property type="project" value="UniProtKB-ARBA"/>
</dbReference>
<feature type="domain" description="Cyclin C-terminal" evidence="7">
    <location>
        <begin position="199"/>
        <end position="306"/>
    </location>
</feature>
<proteinExistence type="inferred from homology"/>
<dbReference type="InterPro" id="IPR039361">
    <property type="entry name" value="Cyclin"/>
</dbReference>
<evidence type="ECO:0000256" key="2">
    <source>
        <dbReference type="ARBA" id="ARBA00022618"/>
    </source>
</evidence>
<dbReference type="SUPFAM" id="SSF47954">
    <property type="entry name" value="Cyclin-like"/>
    <property type="match status" value="2"/>
</dbReference>
<reference evidence="9" key="1">
    <citation type="submission" date="2020-01" db="EMBL/GenBank/DDBJ databases">
        <authorList>
            <consortium name="DOE Joint Genome Institute"/>
            <person name="Haridas S."/>
            <person name="Albert R."/>
            <person name="Binder M."/>
            <person name="Bloem J."/>
            <person name="Labutti K."/>
            <person name="Salamov A."/>
            <person name="Andreopoulos B."/>
            <person name="Baker S.E."/>
            <person name="Barry K."/>
            <person name="Bills G."/>
            <person name="Bluhm B.H."/>
            <person name="Cannon C."/>
            <person name="Castanera R."/>
            <person name="Culley D.E."/>
            <person name="Daum C."/>
            <person name="Ezra D."/>
            <person name="Gonzalez J.B."/>
            <person name="Henrissat B."/>
            <person name="Kuo A."/>
            <person name="Liang C."/>
            <person name="Lipzen A."/>
            <person name="Lutzoni F."/>
            <person name="Magnuson J."/>
            <person name="Mondo S."/>
            <person name="Nolan M."/>
            <person name="Ohm R."/>
            <person name="Pangilinan J."/>
            <person name="Park H.-J."/>
            <person name="Ramirez L."/>
            <person name="Alfaro M."/>
            <person name="Sun H."/>
            <person name="Tritt A."/>
            <person name="Yoshinaga Y."/>
            <person name="Zwiers L.-H."/>
            <person name="Turgeon B.G."/>
            <person name="Goodwin S.B."/>
            <person name="Spatafora J.W."/>
            <person name="Crous P.W."/>
            <person name="Grigoriev I.V."/>
        </authorList>
    </citation>
    <scope>NUCLEOTIDE SEQUENCE</scope>
    <source>
        <strain evidence="9">CBS 342.82</strain>
    </source>
</reference>
<protein>
    <recommendedName>
        <fullName evidence="10">Cyclin N-terminal domain-containing protein</fullName>
    </recommendedName>
</protein>
<evidence type="ECO:0000313" key="8">
    <source>
        <dbReference type="Proteomes" id="UP000504637"/>
    </source>
</evidence>
<dbReference type="GO" id="GO:0051301">
    <property type="term" value="P:cell division"/>
    <property type="evidence" value="ECO:0007669"/>
    <property type="project" value="UniProtKB-KW"/>
</dbReference>
<evidence type="ECO:0000259" key="6">
    <source>
        <dbReference type="SMART" id="SM00385"/>
    </source>
</evidence>